<keyword evidence="3" id="KW-1185">Reference proteome</keyword>
<gene>
    <name evidence="2" type="ORF">EVAR_16822_1</name>
</gene>
<evidence type="ECO:0000256" key="1">
    <source>
        <dbReference type="SAM" id="MobiDB-lite"/>
    </source>
</evidence>
<name>A0A4C1V2B5_EUMVA</name>
<accession>A0A4C1V2B5</accession>
<dbReference type="EMBL" id="BGZK01000263">
    <property type="protein sequence ID" value="GBP32660.1"/>
    <property type="molecule type" value="Genomic_DNA"/>
</dbReference>
<protein>
    <submittedName>
        <fullName evidence="2">Uncharacterized protein</fullName>
    </submittedName>
</protein>
<evidence type="ECO:0000313" key="2">
    <source>
        <dbReference type="EMBL" id="GBP32660.1"/>
    </source>
</evidence>
<dbReference type="AlphaFoldDB" id="A0A4C1V2B5"/>
<feature type="region of interest" description="Disordered" evidence="1">
    <location>
        <begin position="47"/>
        <end position="68"/>
    </location>
</feature>
<feature type="compositionally biased region" description="Basic and acidic residues" evidence="1">
    <location>
        <begin position="56"/>
        <end position="68"/>
    </location>
</feature>
<evidence type="ECO:0000313" key="3">
    <source>
        <dbReference type="Proteomes" id="UP000299102"/>
    </source>
</evidence>
<reference evidence="2 3" key="1">
    <citation type="journal article" date="2019" name="Commun. Biol.">
        <title>The bagworm genome reveals a unique fibroin gene that provides high tensile strength.</title>
        <authorList>
            <person name="Kono N."/>
            <person name="Nakamura H."/>
            <person name="Ohtoshi R."/>
            <person name="Tomita M."/>
            <person name="Numata K."/>
            <person name="Arakawa K."/>
        </authorList>
    </citation>
    <scope>NUCLEOTIDE SEQUENCE [LARGE SCALE GENOMIC DNA]</scope>
</reference>
<comment type="caution">
    <text evidence="2">The sequence shown here is derived from an EMBL/GenBank/DDBJ whole genome shotgun (WGS) entry which is preliminary data.</text>
</comment>
<organism evidence="2 3">
    <name type="scientific">Eumeta variegata</name>
    <name type="common">Bagworm moth</name>
    <name type="synonym">Eumeta japonica</name>
    <dbReference type="NCBI Taxonomy" id="151549"/>
    <lineage>
        <taxon>Eukaryota</taxon>
        <taxon>Metazoa</taxon>
        <taxon>Ecdysozoa</taxon>
        <taxon>Arthropoda</taxon>
        <taxon>Hexapoda</taxon>
        <taxon>Insecta</taxon>
        <taxon>Pterygota</taxon>
        <taxon>Neoptera</taxon>
        <taxon>Endopterygota</taxon>
        <taxon>Lepidoptera</taxon>
        <taxon>Glossata</taxon>
        <taxon>Ditrysia</taxon>
        <taxon>Tineoidea</taxon>
        <taxon>Psychidae</taxon>
        <taxon>Oiketicinae</taxon>
        <taxon>Eumeta</taxon>
    </lineage>
</organism>
<dbReference type="Proteomes" id="UP000299102">
    <property type="component" value="Unassembled WGS sequence"/>
</dbReference>
<sequence>MVLFKFVRMKKHRCFRSPVTPPHTLRDAAMQRFLEFARARLASRHRSRVATGRDAAAARDVMRDGGDQ</sequence>
<proteinExistence type="predicted"/>